<dbReference type="Proteomes" id="UP001597318">
    <property type="component" value="Unassembled WGS sequence"/>
</dbReference>
<feature type="domain" description="Methyltransferase" evidence="1">
    <location>
        <begin position="75"/>
        <end position="163"/>
    </location>
</feature>
<dbReference type="InterPro" id="IPR029063">
    <property type="entry name" value="SAM-dependent_MTases_sf"/>
</dbReference>
<evidence type="ECO:0000313" key="3">
    <source>
        <dbReference type="Proteomes" id="UP001597318"/>
    </source>
</evidence>
<protein>
    <submittedName>
        <fullName evidence="2">Class I SAM-dependent methyltransferase</fullName>
    </submittedName>
</protein>
<dbReference type="Pfam" id="PF13649">
    <property type="entry name" value="Methyltransf_25"/>
    <property type="match status" value="1"/>
</dbReference>
<dbReference type="EMBL" id="JBHUIK010000003">
    <property type="protein sequence ID" value="MFD2214891.1"/>
    <property type="molecule type" value="Genomic_DNA"/>
</dbReference>
<dbReference type="InterPro" id="IPR041698">
    <property type="entry name" value="Methyltransf_25"/>
</dbReference>
<sequence>MKNIKNRLLSIEEKWQEGIKDWQGNLPERMVNDQSEENFWQELLKKKENIGKPDSYAIEIMKHVSSLIDDQDELLEIGPGWGNYTFSFAERVKKLALVDSSSAILDFLKGELHKRNMTDVEFIHEKWEHIELNKNYDVIFGFNCFYRMFEIKKALLHIHKHAKRLAIVGMTTGPIQPHYLELHEQYGIEVKFPRKDYIDLLNLLYELGIHADCKIIPLSRTQVYSSYEECLEKNMSKILTKDVDLSLVEDVLSKYIVCENGKFIYRNEYNAALLSWRPR</sequence>
<evidence type="ECO:0000259" key="1">
    <source>
        <dbReference type="Pfam" id="PF13649"/>
    </source>
</evidence>
<dbReference type="GO" id="GO:0032259">
    <property type="term" value="P:methylation"/>
    <property type="evidence" value="ECO:0007669"/>
    <property type="project" value="UniProtKB-KW"/>
</dbReference>
<reference evidence="3" key="1">
    <citation type="journal article" date="2019" name="Int. J. Syst. Evol. Microbiol.">
        <title>The Global Catalogue of Microorganisms (GCM) 10K type strain sequencing project: providing services to taxonomists for standard genome sequencing and annotation.</title>
        <authorList>
            <consortium name="The Broad Institute Genomics Platform"/>
            <consortium name="The Broad Institute Genome Sequencing Center for Infectious Disease"/>
            <person name="Wu L."/>
            <person name="Ma J."/>
        </authorList>
    </citation>
    <scope>NUCLEOTIDE SEQUENCE [LARGE SCALE GENOMIC DNA]</scope>
    <source>
        <strain evidence="3">CGMCC 1.15474</strain>
    </source>
</reference>
<dbReference type="CDD" id="cd02440">
    <property type="entry name" value="AdoMet_MTases"/>
    <property type="match status" value="1"/>
</dbReference>
<dbReference type="GO" id="GO:0008168">
    <property type="term" value="F:methyltransferase activity"/>
    <property type="evidence" value="ECO:0007669"/>
    <property type="project" value="UniProtKB-KW"/>
</dbReference>
<dbReference type="RefSeq" id="WP_247346411.1">
    <property type="nucleotide sequence ID" value="NZ_CP095550.1"/>
</dbReference>
<keyword evidence="3" id="KW-1185">Reference proteome</keyword>
<keyword evidence="2" id="KW-0489">Methyltransferase</keyword>
<keyword evidence="2" id="KW-0808">Transferase</keyword>
<evidence type="ECO:0000313" key="2">
    <source>
        <dbReference type="EMBL" id="MFD2214891.1"/>
    </source>
</evidence>
<gene>
    <name evidence="2" type="ORF">ACFSKK_14470</name>
</gene>
<comment type="caution">
    <text evidence="2">The sequence shown here is derived from an EMBL/GenBank/DDBJ whole genome shotgun (WGS) entry which is preliminary data.</text>
</comment>
<dbReference type="Gene3D" id="3.40.50.150">
    <property type="entry name" value="Vaccinia Virus protein VP39"/>
    <property type="match status" value="1"/>
</dbReference>
<proteinExistence type="predicted"/>
<dbReference type="SUPFAM" id="SSF53335">
    <property type="entry name" value="S-adenosyl-L-methionine-dependent methyltransferases"/>
    <property type="match status" value="1"/>
</dbReference>
<accession>A0ABW5BZ64</accession>
<organism evidence="2 3">
    <name type="scientific">Metabacillus endolithicus</name>
    <dbReference type="NCBI Taxonomy" id="1535204"/>
    <lineage>
        <taxon>Bacteria</taxon>
        <taxon>Bacillati</taxon>
        <taxon>Bacillota</taxon>
        <taxon>Bacilli</taxon>
        <taxon>Bacillales</taxon>
        <taxon>Bacillaceae</taxon>
        <taxon>Metabacillus</taxon>
    </lineage>
</organism>
<name>A0ABW5BZ64_9BACI</name>